<dbReference type="Proteomes" id="UP001498771">
    <property type="component" value="Unassembled WGS sequence"/>
</dbReference>
<evidence type="ECO:0000256" key="15">
    <source>
        <dbReference type="SAM" id="MobiDB-lite"/>
    </source>
</evidence>
<name>A0ABR1F6F4_9ASCO</name>
<comment type="subcellular location">
    <subcellularLocation>
        <location evidence="14">Endoplasmic reticulum membrane</location>
        <topology evidence="14">Multi-pass membrane protein</topology>
    </subcellularLocation>
    <subcellularLocation>
        <location evidence="1">Membrane</location>
        <topology evidence="1">Multi-pass membrane protein</topology>
    </subcellularLocation>
</comment>
<sequence length="253" mass="28175">MERRSRSQKKAQVGAVPNPREQTPPKPVPSSPTSASASSSSPSAAAAPPRKVPSLTEFYLVAYNTISAFFWAAVLLRVVLILPLLGPENVAGGTADFARWVQTGALLEIVHSLVGIVKSPVVTTVIQVSSRILLTWGVTYLFPKSGARHLAYSTMLISWSVTEIIRYSFYASNLKGSVPKWLTWLRYNTFFVLYPSGVTSELLVVYASLDDAKQFSVLYYYLLIAIMISYIPGFYTMFTHVLKQRRRAMRQLK</sequence>
<dbReference type="GeneID" id="90038063"/>
<proteinExistence type="inferred from homology"/>
<evidence type="ECO:0000313" key="17">
    <source>
        <dbReference type="Proteomes" id="UP001498771"/>
    </source>
</evidence>
<keyword evidence="9 14" id="KW-0443">Lipid metabolism</keyword>
<evidence type="ECO:0000256" key="7">
    <source>
        <dbReference type="ARBA" id="ARBA00022832"/>
    </source>
</evidence>
<keyword evidence="17" id="KW-1185">Reference proteome</keyword>
<comment type="similarity">
    <text evidence="3 14">Belongs to the very long-chain fatty acids dehydratase HACD family.</text>
</comment>
<keyword evidence="12 14" id="KW-0456">Lyase</keyword>
<feature type="transmembrane region" description="Helical" evidence="14">
    <location>
        <begin position="58"/>
        <end position="85"/>
    </location>
</feature>
<feature type="transmembrane region" description="Helical" evidence="14">
    <location>
        <begin position="149"/>
        <end position="169"/>
    </location>
</feature>
<dbReference type="RefSeq" id="XP_064768457.1">
    <property type="nucleotide sequence ID" value="XM_064912551.1"/>
</dbReference>
<gene>
    <name evidence="16" type="ORF">BZA70DRAFT_278086</name>
</gene>
<evidence type="ECO:0000256" key="10">
    <source>
        <dbReference type="ARBA" id="ARBA00023136"/>
    </source>
</evidence>
<evidence type="ECO:0000256" key="14">
    <source>
        <dbReference type="RuleBase" id="RU363109"/>
    </source>
</evidence>
<evidence type="ECO:0000256" key="13">
    <source>
        <dbReference type="ARBA" id="ARBA00036671"/>
    </source>
</evidence>
<evidence type="ECO:0000256" key="5">
    <source>
        <dbReference type="ARBA" id="ARBA00022516"/>
    </source>
</evidence>
<comment type="pathway">
    <text evidence="2 14">Lipid metabolism; fatty acid biosynthesis.</text>
</comment>
<dbReference type="PANTHER" id="PTHR11035">
    <property type="entry name" value="VERY-LONG-CHAIN (3R)-3-HYDROXYACYL-COA DEHYDRATASE"/>
    <property type="match status" value="1"/>
</dbReference>
<reference evidence="16 17" key="1">
    <citation type="submission" date="2024-03" db="EMBL/GenBank/DDBJ databases">
        <title>Genome-scale model development and genomic sequencing of the oleaginous clade Lipomyces.</title>
        <authorList>
            <consortium name="Lawrence Berkeley National Laboratory"/>
            <person name="Czajka J.J."/>
            <person name="Han Y."/>
            <person name="Kim J."/>
            <person name="Mondo S.J."/>
            <person name="Hofstad B.A."/>
            <person name="Robles A."/>
            <person name="Haridas S."/>
            <person name="Riley R."/>
            <person name="LaButti K."/>
            <person name="Pangilinan J."/>
            <person name="Andreopoulos W."/>
            <person name="Lipzen A."/>
            <person name="Yan J."/>
            <person name="Wang M."/>
            <person name="Ng V."/>
            <person name="Grigoriev I.V."/>
            <person name="Spatafora J.W."/>
            <person name="Magnuson J.K."/>
            <person name="Baker S.E."/>
            <person name="Pomraning K.R."/>
        </authorList>
    </citation>
    <scope>NUCLEOTIDE SEQUENCE [LARGE SCALE GENOMIC DNA]</scope>
    <source>
        <strain evidence="16 17">Phaff 52-87</strain>
    </source>
</reference>
<evidence type="ECO:0000256" key="4">
    <source>
        <dbReference type="ARBA" id="ARBA00013122"/>
    </source>
</evidence>
<evidence type="ECO:0000256" key="8">
    <source>
        <dbReference type="ARBA" id="ARBA00022989"/>
    </source>
</evidence>
<dbReference type="PANTHER" id="PTHR11035:SF3">
    <property type="entry name" value="VERY-LONG-CHAIN (3R)-3-HYDROXYACYL-COA DEHYDRATASE"/>
    <property type="match status" value="1"/>
</dbReference>
<comment type="catalytic activity">
    <reaction evidence="13 14">
        <text>a very-long-chain (3R)-3-hydroxyacyl-CoA = a very-long-chain (2E)-enoyl-CoA + H2O</text>
        <dbReference type="Rhea" id="RHEA:45812"/>
        <dbReference type="ChEBI" id="CHEBI:15377"/>
        <dbReference type="ChEBI" id="CHEBI:83728"/>
        <dbReference type="ChEBI" id="CHEBI:85440"/>
        <dbReference type="EC" id="4.2.1.134"/>
    </reaction>
</comment>
<dbReference type="EC" id="4.2.1.134" evidence="4 14"/>
<keyword evidence="14" id="KW-0256">Endoplasmic reticulum</keyword>
<feature type="region of interest" description="Disordered" evidence="15">
    <location>
        <begin position="1"/>
        <end position="49"/>
    </location>
</feature>
<accession>A0ABR1F6F4</accession>
<keyword evidence="6 14" id="KW-0812">Transmembrane</keyword>
<evidence type="ECO:0000256" key="2">
    <source>
        <dbReference type="ARBA" id="ARBA00005194"/>
    </source>
</evidence>
<organism evidence="16 17">
    <name type="scientific">Myxozyma melibiosi</name>
    <dbReference type="NCBI Taxonomy" id="54550"/>
    <lineage>
        <taxon>Eukaryota</taxon>
        <taxon>Fungi</taxon>
        <taxon>Dikarya</taxon>
        <taxon>Ascomycota</taxon>
        <taxon>Saccharomycotina</taxon>
        <taxon>Lipomycetes</taxon>
        <taxon>Lipomycetales</taxon>
        <taxon>Lipomycetaceae</taxon>
        <taxon>Myxozyma</taxon>
    </lineage>
</organism>
<feature type="compositionally biased region" description="Low complexity" evidence="15">
    <location>
        <begin position="31"/>
        <end position="49"/>
    </location>
</feature>
<evidence type="ECO:0000256" key="1">
    <source>
        <dbReference type="ARBA" id="ARBA00004141"/>
    </source>
</evidence>
<evidence type="ECO:0000256" key="3">
    <source>
        <dbReference type="ARBA" id="ARBA00007811"/>
    </source>
</evidence>
<evidence type="ECO:0000256" key="12">
    <source>
        <dbReference type="ARBA" id="ARBA00023239"/>
    </source>
</evidence>
<dbReference type="InterPro" id="IPR007482">
    <property type="entry name" value="Tyr_Pase-like_PTPLA"/>
</dbReference>
<keyword evidence="5 14" id="KW-0444">Lipid biosynthesis</keyword>
<evidence type="ECO:0000256" key="11">
    <source>
        <dbReference type="ARBA" id="ARBA00023160"/>
    </source>
</evidence>
<evidence type="ECO:0000313" key="16">
    <source>
        <dbReference type="EMBL" id="KAK7205424.1"/>
    </source>
</evidence>
<feature type="transmembrane region" description="Helical" evidence="14">
    <location>
        <begin position="190"/>
        <end position="207"/>
    </location>
</feature>
<feature type="transmembrane region" description="Helical" evidence="14">
    <location>
        <begin position="219"/>
        <end position="242"/>
    </location>
</feature>
<keyword evidence="11 14" id="KW-0275">Fatty acid biosynthesis</keyword>
<keyword evidence="10 14" id="KW-0472">Membrane</keyword>
<evidence type="ECO:0000256" key="6">
    <source>
        <dbReference type="ARBA" id="ARBA00022692"/>
    </source>
</evidence>
<protein>
    <recommendedName>
        <fullName evidence="4 14">Very-long-chain (3R)-3-hydroxyacyl-CoA dehydratase</fullName>
        <ecNumber evidence="4 14">4.2.1.134</ecNumber>
    </recommendedName>
</protein>
<comment type="caution">
    <text evidence="14">Lacks conserved residue(s) required for the propagation of feature annotation.</text>
</comment>
<dbReference type="Pfam" id="PF04387">
    <property type="entry name" value="PTPLA"/>
    <property type="match status" value="1"/>
</dbReference>
<keyword evidence="7 14" id="KW-0276">Fatty acid metabolism</keyword>
<evidence type="ECO:0000256" key="9">
    <source>
        <dbReference type="ARBA" id="ARBA00023098"/>
    </source>
</evidence>
<comment type="function">
    <text evidence="14">Catalyzes the third of the four reactions of the long-chain fatty acids elongation cycle. This endoplasmic reticulum-bound enzymatic process, allows the addition of two carbons to the chain of long- and very long-chain fatty acids/VLCFAs per cycle. This enzyme catalyzes the dehydration of the 3-hydroxyacyl-CoA intermediate into trans-2,3-enoyl-CoA, within each cycle of fatty acid elongation. Thereby, it participates to the production of VLCFAs of different chain lengths that are involved in multiple biological processes as precursors of membrane lipids and lipid mediators.</text>
</comment>
<comment type="caution">
    <text evidence="16">The sequence shown here is derived from an EMBL/GenBank/DDBJ whole genome shotgun (WGS) entry which is preliminary data.</text>
</comment>
<keyword evidence="8 14" id="KW-1133">Transmembrane helix</keyword>
<dbReference type="EMBL" id="JBBJBU010000005">
    <property type="protein sequence ID" value="KAK7205424.1"/>
    <property type="molecule type" value="Genomic_DNA"/>
</dbReference>